<dbReference type="InterPro" id="IPR015890">
    <property type="entry name" value="Chorismate_C"/>
</dbReference>
<dbReference type="SUPFAM" id="SSF56322">
    <property type="entry name" value="ADC synthase"/>
    <property type="match status" value="1"/>
</dbReference>
<dbReference type="GO" id="GO:0000162">
    <property type="term" value="P:L-tryptophan biosynthetic process"/>
    <property type="evidence" value="ECO:0007669"/>
    <property type="project" value="TreeGrafter"/>
</dbReference>
<dbReference type="PANTHER" id="PTHR11236">
    <property type="entry name" value="AMINOBENZOATE/ANTHRANILATE SYNTHASE"/>
    <property type="match status" value="1"/>
</dbReference>
<dbReference type="InterPro" id="IPR006805">
    <property type="entry name" value="Anth_synth_I_N"/>
</dbReference>
<comment type="caution">
    <text evidence="3">The sequence shown here is derived from an EMBL/GenBank/DDBJ whole genome shotgun (WGS) entry which is preliminary data.</text>
</comment>
<name>A0A2A4FA00_9BURK</name>
<evidence type="ECO:0000313" key="4">
    <source>
        <dbReference type="Proteomes" id="UP000217994"/>
    </source>
</evidence>
<organism evidence="3 4">
    <name type="scientific">Burkholderia ubonensis subsp. mesacidophila</name>
    <dbReference type="NCBI Taxonomy" id="265293"/>
    <lineage>
        <taxon>Bacteria</taxon>
        <taxon>Pseudomonadati</taxon>
        <taxon>Pseudomonadota</taxon>
        <taxon>Betaproteobacteria</taxon>
        <taxon>Burkholderiales</taxon>
        <taxon>Burkholderiaceae</taxon>
        <taxon>Burkholderia</taxon>
        <taxon>Burkholderia cepacia complex</taxon>
    </lineage>
</organism>
<protein>
    <recommendedName>
        <fullName evidence="5">Anthranilate synthase</fullName>
    </recommendedName>
</protein>
<dbReference type="InterPro" id="IPR019999">
    <property type="entry name" value="Anth_synth_I-like"/>
</dbReference>
<dbReference type="AlphaFoldDB" id="A0A2A4FA00"/>
<evidence type="ECO:0000313" key="3">
    <source>
        <dbReference type="EMBL" id="PCE30211.1"/>
    </source>
</evidence>
<dbReference type="Proteomes" id="UP000217994">
    <property type="component" value="Unassembled WGS sequence"/>
</dbReference>
<feature type="domain" description="Anthranilate synthase component I N-terminal" evidence="2">
    <location>
        <begin position="16"/>
        <end position="173"/>
    </location>
</feature>
<feature type="domain" description="Chorismate-utilising enzyme C-terminal" evidence="1">
    <location>
        <begin position="219"/>
        <end position="471"/>
    </location>
</feature>
<dbReference type="EMBL" id="MTZU01000069">
    <property type="protein sequence ID" value="PCE30211.1"/>
    <property type="molecule type" value="Genomic_DNA"/>
</dbReference>
<dbReference type="Pfam" id="PF00425">
    <property type="entry name" value="Chorismate_bind"/>
    <property type="match status" value="1"/>
</dbReference>
<evidence type="ECO:0000259" key="2">
    <source>
        <dbReference type="Pfam" id="PF04715"/>
    </source>
</evidence>
<gene>
    <name evidence="3" type="ORF">BZL54_22450</name>
</gene>
<dbReference type="Pfam" id="PF04715">
    <property type="entry name" value="Anth_synt_I_N"/>
    <property type="match status" value="1"/>
</dbReference>
<accession>A0A2A4FA00</accession>
<dbReference type="PANTHER" id="PTHR11236:SF9">
    <property type="entry name" value="ANTHRANILATE SYNTHASE COMPONENT 1"/>
    <property type="match status" value="1"/>
</dbReference>
<sequence>MLTIQTETIRIKAAPDVDPFSVYRMAVERFGAEHVFLAESVSGPEIDCKQSFVAIRRIASIRFTADSVNIDAAPEIRGHLTHTAETLPDAPRFDPDGRADLDSPDQLWRLMRAFLFSSYRVATTTDEFAAGFVVRLDYDTAALIERLPRRLPRTNATLVRLDLYQHVVAFHRDRVALHVNYGPGFGEPDIPSLRQLLTAAPPFRPAAPEASGIRFSTTKERYLDACRTALDHIHAGDIYQVQLGHEIRVRTGMDPVSLYAHLRAQNPSPYMFLHQVDDMTLVGASPENYVRLEGRRLSMRPIAGTLAKSPAVDGDTLRRELCASVKENAEHVMLVDLCRNDIGRLCEPGSLDVPSLMAMEEFPSLYHLVSTVTGELRAGCDAVDVLRATFPAGTMVGAPKIRAMEIIEQLEASPRGQYAGAIGLIDFRGGMNMALCIRMACRIDGEYRLRASAGVVFDSEPEREWLETLAKMRLAYRILTGQELVA</sequence>
<reference evidence="3 4" key="1">
    <citation type="submission" date="2017-01" db="EMBL/GenBank/DDBJ databases">
        <title>Whole-Genome Shotgun Sequencing of Two beta-Proteobacterial Species in Search of the Bulgecin Biosynthetic Cluster.</title>
        <authorList>
            <person name="Horsman M.E."/>
            <person name="Marous D.R."/>
            <person name="Li R."/>
            <person name="Oliver R.A."/>
            <person name="Byun B."/>
            <person name="Emrich S.J."/>
            <person name="Boggess B."/>
            <person name="Townsend C.A."/>
            <person name="Mobashery S."/>
        </authorList>
    </citation>
    <scope>NUCLEOTIDE SEQUENCE [LARGE SCALE GENOMIC DNA]</scope>
    <source>
        <strain evidence="3 4">ATCC 31433</strain>
    </source>
</reference>
<dbReference type="Gene3D" id="3.60.120.10">
    <property type="entry name" value="Anthranilate synthase"/>
    <property type="match status" value="1"/>
</dbReference>
<dbReference type="PRINTS" id="PR00095">
    <property type="entry name" value="ANTSNTHASEI"/>
</dbReference>
<proteinExistence type="predicted"/>
<evidence type="ECO:0000259" key="1">
    <source>
        <dbReference type="Pfam" id="PF00425"/>
    </source>
</evidence>
<dbReference type="InterPro" id="IPR005801">
    <property type="entry name" value="ADC_synthase"/>
</dbReference>
<evidence type="ECO:0008006" key="5">
    <source>
        <dbReference type="Google" id="ProtNLM"/>
    </source>
</evidence>